<reference evidence="2 3" key="1">
    <citation type="submission" date="2017-09" db="EMBL/GenBank/DDBJ databases">
        <title>Depth-based differentiation of microbial function through sediment-hosted aquifers and enrichment of novel symbionts in the deep terrestrial subsurface.</title>
        <authorList>
            <person name="Probst A.J."/>
            <person name="Ladd B."/>
            <person name="Jarett J.K."/>
            <person name="Geller-Mcgrath D.E."/>
            <person name="Sieber C.M."/>
            <person name="Emerson J.B."/>
            <person name="Anantharaman K."/>
            <person name="Thomas B.C."/>
            <person name="Malmstrom R."/>
            <person name="Stieglmeier M."/>
            <person name="Klingl A."/>
            <person name="Woyke T."/>
            <person name="Ryan C.M."/>
            <person name="Banfield J.F."/>
        </authorList>
    </citation>
    <scope>NUCLEOTIDE SEQUENCE [LARGE SCALE GENOMIC DNA]</scope>
    <source>
        <strain evidence="2">CG10_big_fil_rev_8_21_14_0_10_48_11</strain>
    </source>
</reference>
<protein>
    <submittedName>
        <fullName evidence="2">Uncharacterized protein</fullName>
    </submittedName>
</protein>
<evidence type="ECO:0000313" key="2">
    <source>
        <dbReference type="EMBL" id="PJE75746.1"/>
    </source>
</evidence>
<gene>
    <name evidence="2" type="ORF">COV04_03220</name>
</gene>
<dbReference type="EMBL" id="PFET01000010">
    <property type="protein sequence ID" value="PJE75746.1"/>
    <property type="molecule type" value="Genomic_DNA"/>
</dbReference>
<organism evidence="2 3">
    <name type="scientific">Candidatus Uhrbacteria bacterium CG10_big_fil_rev_8_21_14_0_10_48_11</name>
    <dbReference type="NCBI Taxonomy" id="1975037"/>
    <lineage>
        <taxon>Bacteria</taxon>
        <taxon>Candidatus Uhriibacteriota</taxon>
    </lineage>
</organism>
<comment type="caution">
    <text evidence="2">The sequence shown here is derived from an EMBL/GenBank/DDBJ whole genome shotgun (WGS) entry which is preliminary data.</text>
</comment>
<evidence type="ECO:0000256" key="1">
    <source>
        <dbReference type="SAM" id="MobiDB-lite"/>
    </source>
</evidence>
<evidence type="ECO:0000313" key="3">
    <source>
        <dbReference type="Proteomes" id="UP000231152"/>
    </source>
</evidence>
<name>A0A2M8LEE0_9BACT</name>
<sequence length="154" mass="18161">MKSRERVNQEETAESLRPQQRMEIFLGIMGSDEAREHFLELGRQYLRERRRTTANTDSENFFRQIRYSPPQRAALHNAIMEIIGRVAIQKRNPTKIERRVMNDFASREEVVASLEAYLEDKKTLVSEDEPDDDKPHTRPGPSKAAFWHRKGREH</sequence>
<proteinExistence type="predicted"/>
<dbReference type="Proteomes" id="UP000231152">
    <property type="component" value="Unassembled WGS sequence"/>
</dbReference>
<dbReference type="AlphaFoldDB" id="A0A2M8LEE0"/>
<feature type="region of interest" description="Disordered" evidence="1">
    <location>
        <begin position="122"/>
        <end position="154"/>
    </location>
</feature>
<accession>A0A2M8LEE0</accession>